<protein>
    <submittedName>
        <fullName evidence="2">Uncharacterized protein</fullName>
    </submittedName>
</protein>
<accession>A0A9W9Y210</accession>
<dbReference type="Proteomes" id="UP001149954">
    <property type="component" value="Unassembled WGS sequence"/>
</dbReference>
<keyword evidence="3" id="KW-1185">Reference proteome</keyword>
<dbReference type="EMBL" id="JAPWDS010000002">
    <property type="protein sequence ID" value="KAJ5513675.1"/>
    <property type="molecule type" value="Genomic_DNA"/>
</dbReference>
<gene>
    <name evidence="2" type="ORF">N7463_003227</name>
</gene>
<evidence type="ECO:0000256" key="1">
    <source>
        <dbReference type="SAM" id="MobiDB-lite"/>
    </source>
</evidence>
<reference evidence="2" key="1">
    <citation type="submission" date="2022-12" db="EMBL/GenBank/DDBJ databases">
        <authorList>
            <person name="Petersen C."/>
        </authorList>
    </citation>
    <scope>NUCLEOTIDE SEQUENCE</scope>
    <source>
        <strain evidence="2">IBT 29495</strain>
    </source>
</reference>
<name>A0A9W9Y210_9EURO</name>
<proteinExistence type="predicted"/>
<evidence type="ECO:0000313" key="3">
    <source>
        <dbReference type="Proteomes" id="UP001149954"/>
    </source>
</evidence>
<dbReference type="AlphaFoldDB" id="A0A9W9Y210"/>
<dbReference type="OrthoDB" id="4227073at2759"/>
<evidence type="ECO:0000313" key="2">
    <source>
        <dbReference type="EMBL" id="KAJ5513675.1"/>
    </source>
</evidence>
<comment type="caution">
    <text evidence="2">The sequence shown here is derived from an EMBL/GenBank/DDBJ whole genome shotgun (WGS) entry which is preliminary data.</text>
</comment>
<reference evidence="2" key="2">
    <citation type="journal article" date="2023" name="IMA Fungus">
        <title>Comparative genomic study of the Penicillium genus elucidates a diverse pangenome and 15 lateral gene transfer events.</title>
        <authorList>
            <person name="Petersen C."/>
            <person name="Sorensen T."/>
            <person name="Nielsen M.R."/>
            <person name="Sondergaard T.E."/>
            <person name="Sorensen J.L."/>
            <person name="Fitzpatrick D.A."/>
            <person name="Frisvad J.C."/>
            <person name="Nielsen K.L."/>
        </authorList>
    </citation>
    <scope>NUCLEOTIDE SEQUENCE</scope>
    <source>
        <strain evidence="2">IBT 29495</strain>
    </source>
</reference>
<feature type="region of interest" description="Disordered" evidence="1">
    <location>
        <begin position="21"/>
        <end position="54"/>
    </location>
</feature>
<feature type="region of interest" description="Disordered" evidence="1">
    <location>
        <begin position="102"/>
        <end position="129"/>
    </location>
</feature>
<sequence>MTDPLPTEELLYDDMGMIELSRQPKRMPRPWFRSSMRRSDQSSLSKPSGQTKKAYRNVLRRLTRRLPLNKTRSLFVVPSNMKTGGSYLMSELIPPEELNEQAVFSDSDRRKSSVSRSDTAEFMGEKRHRRCHSEQPRAWRKLSATLWTLQEYEE</sequence>
<organism evidence="2 3">
    <name type="scientific">Penicillium fimorum</name>
    <dbReference type="NCBI Taxonomy" id="1882269"/>
    <lineage>
        <taxon>Eukaryota</taxon>
        <taxon>Fungi</taxon>
        <taxon>Dikarya</taxon>
        <taxon>Ascomycota</taxon>
        <taxon>Pezizomycotina</taxon>
        <taxon>Eurotiomycetes</taxon>
        <taxon>Eurotiomycetidae</taxon>
        <taxon>Eurotiales</taxon>
        <taxon>Aspergillaceae</taxon>
        <taxon>Penicillium</taxon>
    </lineage>
</organism>